<dbReference type="EMBL" id="RZGK01000008">
    <property type="protein sequence ID" value="KAF9697135.1"/>
    <property type="molecule type" value="Genomic_DNA"/>
</dbReference>
<reference evidence="2" key="1">
    <citation type="submission" date="2018-12" db="EMBL/GenBank/DDBJ databases">
        <authorList>
            <person name="Syme R.A."/>
            <person name="Farfan-Caceres L."/>
            <person name="Lichtenzveig J."/>
        </authorList>
    </citation>
    <scope>NUCLEOTIDE SEQUENCE</scope>
    <source>
        <strain evidence="2">Al4</strain>
    </source>
</reference>
<organism evidence="2 3">
    <name type="scientific">Ascochyta lentis</name>
    <dbReference type="NCBI Taxonomy" id="205686"/>
    <lineage>
        <taxon>Eukaryota</taxon>
        <taxon>Fungi</taxon>
        <taxon>Dikarya</taxon>
        <taxon>Ascomycota</taxon>
        <taxon>Pezizomycotina</taxon>
        <taxon>Dothideomycetes</taxon>
        <taxon>Pleosporomycetidae</taxon>
        <taxon>Pleosporales</taxon>
        <taxon>Pleosporineae</taxon>
        <taxon>Didymellaceae</taxon>
        <taxon>Ascochyta</taxon>
    </lineage>
</organism>
<reference evidence="2" key="2">
    <citation type="submission" date="2020-09" db="EMBL/GenBank/DDBJ databases">
        <title>Reference genome assembly for Australian Ascochyta lentis isolate Al4.</title>
        <authorList>
            <person name="Lee R.C."/>
            <person name="Farfan-Caceres L.M."/>
            <person name="Debler J.W."/>
            <person name="Williams A.H."/>
            <person name="Henares B.M."/>
        </authorList>
    </citation>
    <scope>NUCLEOTIDE SEQUENCE</scope>
    <source>
        <strain evidence="2">Al4</strain>
    </source>
</reference>
<sequence length="307" mass="35838">MHFEGDNEPDLFQEQASTVEKAQDFWSKMGKLFPAVERVVLAGCVPRRELPPPPGEFDEAYATIETVVNCAPPQIVVCIAFNSGRPSDRQHFTLWQVSSSLQPKWQVLDEDWAPRRVLLPSKKFSASPLGDLMTFLRRNSHLTLEIRGVDQLKIETYARYAVNGVIRCPYLDCDATFPRRDQWERHLEDSSHWRLGPKFGYEGEHIMELLYFKHTPEAVKSAIEAREKRIEAALRQARRLERRVGCGWSRAGTEQRRLFEEQYFAQLREENFVSPGEFFRGPEDSYNVWIDDLDRYFDSTYLYYASE</sequence>
<dbReference type="InterPro" id="IPR013087">
    <property type="entry name" value="Znf_C2H2_type"/>
</dbReference>
<dbReference type="Proteomes" id="UP000651452">
    <property type="component" value="Unassembled WGS sequence"/>
</dbReference>
<dbReference type="OrthoDB" id="3782456at2759"/>
<dbReference type="PROSITE" id="PS00028">
    <property type="entry name" value="ZINC_FINGER_C2H2_1"/>
    <property type="match status" value="1"/>
</dbReference>
<accession>A0A8H7MJK1</accession>
<comment type="caution">
    <text evidence="2">The sequence shown here is derived from an EMBL/GenBank/DDBJ whole genome shotgun (WGS) entry which is preliminary data.</text>
</comment>
<keyword evidence="3" id="KW-1185">Reference proteome</keyword>
<dbReference type="AlphaFoldDB" id="A0A8H7MJK1"/>
<protein>
    <recommendedName>
        <fullName evidence="1">C2H2-type domain-containing protein</fullName>
    </recommendedName>
</protein>
<feature type="domain" description="C2H2-type" evidence="1">
    <location>
        <begin position="168"/>
        <end position="192"/>
    </location>
</feature>
<evidence type="ECO:0000313" key="3">
    <source>
        <dbReference type="Proteomes" id="UP000651452"/>
    </source>
</evidence>
<name>A0A8H7MJK1_9PLEO</name>
<evidence type="ECO:0000259" key="1">
    <source>
        <dbReference type="PROSITE" id="PS00028"/>
    </source>
</evidence>
<gene>
    <name evidence="2" type="ORF">EKO04_004672</name>
</gene>
<evidence type="ECO:0000313" key="2">
    <source>
        <dbReference type="EMBL" id="KAF9697135.1"/>
    </source>
</evidence>
<proteinExistence type="predicted"/>